<dbReference type="InParanoid" id="A0A2H3CNH8"/>
<keyword evidence="3" id="KW-1185">Reference proteome</keyword>
<dbReference type="OrthoDB" id="2788229at2759"/>
<evidence type="ECO:0000256" key="1">
    <source>
        <dbReference type="SAM" id="MobiDB-lite"/>
    </source>
</evidence>
<dbReference type="Proteomes" id="UP000217790">
    <property type="component" value="Unassembled WGS sequence"/>
</dbReference>
<protein>
    <submittedName>
        <fullName evidence="2">Uncharacterized protein</fullName>
    </submittedName>
</protein>
<evidence type="ECO:0000313" key="3">
    <source>
        <dbReference type="Proteomes" id="UP000217790"/>
    </source>
</evidence>
<organism evidence="2 3">
    <name type="scientific">Armillaria gallica</name>
    <name type="common">Bulbous honey fungus</name>
    <name type="synonym">Armillaria bulbosa</name>
    <dbReference type="NCBI Taxonomy" id="47427"/>
    <lineage>
        <taxon>Eukaryota</taxon>
        <taxon>Fungi</taxon>
        <taxon>Dikarya</taxon>
        <taxon>Basidiomycota</taxon>
        <taxon>Agaricomycotina</taxon>
        <taxon>Agaricomycetes</taxon>
        <taxon>Agaricomycetidae</taxon>
        <taxon>Agaricales</taxon>
        <taxon>Marasmiineae</taxon>
        <taxon>Physalacriaceae</taxon>
        <taxon>Armillaria</taxon>
    </lineage>
</organism>
<reference evidence="3" key="1">
    <citation type="journal article" date="2017" name="Nat. Ecol. Evol.">
        <title>Genome expansion and lineage-specific genetic innovations in the forest pathogenic fungi Armillaria.</title>
        <authorList>
            <person name="Sipos G."/>
            <person name="Prasanna A.N."/>
            <person name="Walter M.C."/>
            <person name="O'Connor E."/>
            <person name="Balint B."/>
            <person name="Krizsan K."/>
            <person name="Kiss B."/>
            <person name="Hess J."/>
            <person name="Varga T."/>
            <person name="Slot J."/>
            <person name="Riley R."/>
            <person name="Boka B."/>
            <person name="Rigling D."/>
            <person name="Barry K."/>
            <person name="Lee J."/>
            <person name="Mihaltcheva S."/>
            <person name="LaButti K."/>
            <person name="Lipzen A."/>
            <person name="Waldron R."/>
            <person name="Moloney N.M."/>
            <person name="Sperisen C."/>
            <person name="Kredics L."/>
            <person name="Vagvoelgyi C."/>
            <person name="Patrignani A."/>
            <person name="Fitzpatrick D."/>
            <person name="Nagy I."/>
            <person name="Doyle S."/>
            <person name="Anderson J.B."/>
            <person name="Grigoriev I.V."/>
            <person name="Gueldener U."/>
            <person name="Muensterkoetter M."/>
            <person name="Nagy L.G."/>
        </authorList>
    </citation>
    <scope>NUCLEOTIDE SEQUENCE [LARGE SCALE GENOMIC DNA]</scope>
    <source>
        <strain evidence="3">Ar21-2</strain>
    </source>
</reference>
<dbReference type="EMBL" id="KZ293756">
    <property type="protein sequence ID" value="PBK79958.1"/>
    <property type="molecule type" value="Genomic_DNA"/>
</dbReference>
<evidence type="ECO:0000313" key="2">
    <source>
        <dbReference type="EMBL" id="PBK79958.1"/>
    </source>
</evidence>
<accession>A0A2H3CNH8</accession>
<name>A0A2H3CNH8_ARMGA</name>
<feature type="region of interest" description="Disordered" evidence="1">
    <location>
        <begin position="1"/>
        <end position="22"/>
    </location>
</feature>
<proteinExistence type="predicted"/>
<gene>
    <name evidence="2" type="ORF">ARMGADRAFT_1092659</name>
</gene>
<dbReference type="AlphaFoldDB" id="A0A2H3CNH8"/>
<sequence>MEDRAREARASPARALRRRSSERIPSQVASFKNNLMREPITSLALKYVHLDSPPSFIAILGSFTQRKCLCLGVIIHAPSPGDSMVTLNQGPFGLQEVEMNKEGGASISELFTRSASVARSLRRLVLR</sequence>